<evidence type="ECO:0000313" key="8">
    <source>
        <dbReference type="Proteomes" id="UP000628775"/>
    </source>
</evidence>
<evidence type="ECO:0000256" key="1">
    <source>
        <dbReference type="ARBA" id="ARBA00004651"/>
    </source>
</evidence>
<feature type="transmembrane region" description="Helical" evidence="6">
    <location>
        <begin position="47"/>
        <end position="63"/>
    </location>
</feature>
<feature type="transmembrane region" description="Helical" evidence="6">
    <location>
        <begin position="191"/>
        <end position="214"/>
    </location>
</feature>
<dbReference type="AlphaFoldDB" id="A0A8J2VMZ0"/>
<comment type="subcellular location">
    <subcellularLocation>
        <location evidence="1">Cell membrane</location>
        <topology evidence="1">Multi-pass membrane protein</topology>
    </subcellularLocation>
</comment>
<dbReference type="RefSeq" id="WP_188692456.1">
    <property type="nucleotide sequence ID" value="NZ_BMIR01000007.1"/>
</dbReference>
<proteinExistence type="predicted"/>
<comment type="caution">
    <text evidence="7">The sequence shown here is derived from an EMBL/GenBank/DDBJ whole genome shotgun (WGS) entry which is preliminary data.</text>
</comment>
<keyword evidence="2" id="KW-1003">Cell membrane</keyword>
<feature type="transmembrane region" description="Helical" evidence="6">
    <location>
        <begin position="116"/>
        <end position="139"/>
    </location>
</feature>
<evidence type="ECO:0000256" key="2">
    <source>
        <dbReference type="ARBA" id="ARBA00022475"/>
    </source>
</evidence>
<evidence type="ECO:0000256" key="6">
    <source>
        <dbReference type="SAM" id="Phobius"/>
    </source>
</evidence>
<feature type="transmembrane region" description="Helical" evidence="6">
    <location>
        <begin position="75"/>
        <end position="96"/>
    </location>
</feature>
<feature type="transmembrane region" description="Helical" evidence="6">
    <location>
        <begin position="234"/>
        <end position="256"/>
    </location>
</feature>
<name>A0A8J2VMZ0_9BACL</name>
<dbReference type="Proteomes" id="UP000628775">
    <property type="component" value="Unassembled WGS sequence"/>
</dbReference>
<dbReference type="InterPro" id="IPR019108">
    <property type="entry name" value="Caa3_assmbl_CtaG-rel"/>
</dbReference>
<reference evidence="7" key="1">
    <citation type="journal article" date="2014" name="Int. J. Syst. Evol. Microbiol.">
        <title>Complete genome sequence of Corynebacterium casei LMG S-19264T (=DSM 44701T), isolated from a smear-ripened cheese.</title>
        <authorList>
            <consortium name="US DOE Joint Genome Institute (JGI-PGF)"/>
            <person name="Walter F."/>
            <person name="Albersmeier A."/>
            <person name="Kalinowski J."/>
            <person name="Ruckert C."/>
        </authorList>
    </citation>
    <scope>NUCLEOTIDE SEQUENCE</scope>
    <source>
        <strain evidence="7">CGMCC 1.15371</strain>
    </source>
</reference>
<evidence type="ECO:0000256" key="5">
    <source>
        <dbReference type="ARBA" id="ARBA00023136"/>
    </source>
</evidence>
<keyword evidence="3 6" id="KW-0812">Transmembrane</keyword>
<dbReference type="EMBL" id="BMIR01000007">
    <property type="protein sequence ID" value="GGE39538.1"/>
    <property type="molecule type" value="Genomic_DNA"/>
</dbReference>
<accession>A0A8J2VMZ0</accession>
<reference evidence="7" key="2">
    <citation type="submission" date="2020-09" db="EMBL/GenBank/DDBJ databases">
        <authorList>
            <person name="Sun Q."/>
            <person name="Zhou Y."/>
        </authorList>
    </citation>
    <scope>NUCLEOTIDE SEQUENCE</scope>
    <source>
        <strain evidence="7">CGMCC 1.15371</strain>
    </source>
</reference>
<keyword evidence="8" id="KW-1185">Reference proteome</keyword>
<evidence type="ECO:0000256" key="4">
    <source>
        <dbReference type="ARBA" id="ARBA00022989"/>
    </source>
</evidence>
<keyword evidence="5 6" id="KW-0472">Membrane</keyword>
<dbReference type="Pfam" id="PF09678">
    <property type="entry name" value="Caa3_CtaG"/>
    <property type="match status" value="1"/>
</dbReference>
<evidence type="ECO:0000256" key="3">
    <source>
        <dbReference type="ARBA" id="ARBA00022692"/>
    </source>
</evidence>
<organism evidence="7 8">
    <name type="scientific">Pullulanibacillus camelliae</name>
    <dbReference type="NCBI Taxonomy" id="1707096"/>
    <lineage>
        <taxon>Bacteria</taxon>
        <taxon>Bacillati</taxon>
        <taxon>Bacillota</taxon>
        <taxon>Bacilli</taxon>
        <taxon>Bacillales</taxon>
        <taxon>Sporolactobacillaceae</taxon>
        <taxon>Pullulanibacillus</taxon>
    </lineage>
</organism>
<keyword evidence="4 6" id="KW-1133">Transmembrane helix</keyword>
<gene>
    <name evidence="7" type="primary">ctaG</name>
    <name evidence="7" type="ORF">GCM10011391_17930</name>
</gene>
<feature type="transmembrane region" description="Helical" evidence="6">
    <location>
        <begin position="12"/>
        <end position="35"/>
    </location>
</feature>
<feature type="transmembrane region" description="Helical" evidence="6">
    <location>
        <begin position="151"/>
        <end position="171"/>
    </location>
</feature>
<evidence type="ECO:0000313" key="7">
    <source>
        <dbReference type="EMBL" id="GGE39538.1"/>
    </source>
</evidence>
<protein>
    <submittedName>
        <fullName evidence="7">Cytochrome c oxidase assembly factor CtaG</fullName>
    </submittedName>
</protein>
<sequence>MQGMNSPDAFWSLGFFNLWHPVMVIILIAIGWLYLYSVRSKLGRIPSLKAFFFLAGLFAFYAAEGSPFHAFGHHYLFSAHMLSMSITYFVMPPLILSGLYDWMVDPLLKQKSVRSILHFLTNPILGVLLFNVLLSFYHVPVIFNFIMSHPWMMVMANVVLIFFAFIMWWLVFTPTEKNTRVLTDFQKLGYVFASSVILTPACAMIMFADHFLYIKTASEVTVLHFLPPLQDQKSGGVVMKIMQEIVFICVLASIIYKWAKKERDPQANDLNPTSDVDLMQQPDY</sequence>
<dbReference type="GO" id="GO:0005886">
    <property type="term" value="C:plasma membrane"/>
    <property type="evidence" value="ECO:0007669"/>
    <property type="project" value="UniProtKB-SubCell"/>
</dbReference>